<proteinExistence type="predicted"/>
<gene>
    <name evidence="1" type="ORF">SAMN05444817_10497</name>
</gene>
<dbReference type="RefSeq" id="WP_076599001.1">
    <property type="nucleotide sequence ID" value="NZ_CP046976.1"/>
</dbReference>
<dbReference type="AlphaFoldDB" id="A0A1N7J752"/>
<evidence type="ECO:0000313" key="2">
    <source>
        <dbReference type="Proteomes" id="UP000186292"/>
    </source>
</evidence>
<dbReference type="Proteomes" id="UP000186292">
    <property type="component" value="Unassembled WGS sequence"/>
</dbReference>
<dbReference type="STRING" id="1161099.SAMN05444817_10497"/>
<dbReference type="EMBL" id="FTOF01000004">
    <property type="protein sequence ID" value="SIS45142.1"/>
    <property type="molecule type" value="Genomic_DNA"/>
</dbReference>
<sequence length="71" mass="7724">MVKDLKVGAEYRVWGDESTLPQTKCIKFDRATVASTNAQDQMVGSTSVDAKSKPVLTVAIESPRMVPVMPL</sequence>
<keyword evidence="2" id="KW-1185">Reference proteome</keyword>
<name>A0A1N7J752_9CORY</name>
<protein>
    <submittedName>
        <fullName evidence="1">Uncharacterized protein</fullName>
    </submittedName>
</protein>
<organism evidence="1 2">
    <name type="scientific">Corynebacterium appendicis CIP 107643</name>
    <dbReference type="NCBI Taxonomy" id="1161099"/>
    <lineage>
        <taxon>Bacteria</taxon>
        <taxon>Bacillati</taxon>
        <taxon>Actinomycetota</taxon>
        <taxon>Actinomycetes</taxon>
        <taxon>Mycobacteriales</taxon>
        <taxon>Corynebacteriaceae</taxon>
        <taxon>Corynebacterium</taxon>
    </lineage>
</organism>
<accession>A0A1N7J752</accession>
<reference evidence="2" key="1">
    <citation type="submission" date="2017-01" db="EMBL/GenBank/DDBJ databases">
        <authorList>
            <person name="Varghese N."/>
            <person name="Submissions S."/>
        </authorList>
    </citation>
    <scope>NUCLEOTIDE SEQUENCE [LARGE SCALE GENOMIC DNA]</scope>
    <source>
        <strain evidence="2">DSM 44531</strain>
    </source>
</reference>
<dbReference type="OrthoDB" id="4386102at2"/>
<evidence type="ECO:0000313" key="1">
    <source>
        <dbReference type="EMBL" id="SIS45142.1"/>
    </source>
</evidence>